<organism evidence="2 3">
    <name type="scientific">Monilinia fructicola</name>
    <name type="common">Brown rot fungus</name>
    <name type="synonym">Ciboria fructicola</name>
    <dbReference type="NCBI Taxonomy" id="38448"/>
    <lineage>
        <taxon>Eukaryota</taxon>
        <taxon>Fungi</taxon>
        <taxon>Dikarya</taxon>
        <taxon>Ascomycota</taxon>
        <taxon>Pezizomycotina</taxon>
        <taxon>Leotiomycetes</taxon>
        <taxon>Helotiales</taxon>
        <taxon>Sclerotiniaceae</taxon>
        <taxon>Monilinia</taxon>
    </lineage>
</organism>
<feature type="region of interest" description="Disordered" evidence="1">
    <location>
        <begin position="217"/>
        <end position="274"/>
    </location>
</feature>
<accession>A0A5M9J9E1</accession>
<gene>
    <name evidence="2" type="ORF">EYC84_008838</name>
</gene>
<keyword evidence="3" id="KW-1185">Reference proteome</keyword>
<proteinExistence type="predicted"/>
<dbReference type="EMBL" id="VICG01000012">
    <property type="protein sequence ID" value="KAA8566238.1"/>
    <property type="molecule type" value="Genomic_DNA"/>
</dbReference>
<evidence type="ECO:0000256" key="1">
    <source>
        <dbReference type="SAM" id="MobiDB-lite"/>
    </source>
</evidence>
<dbReference type="VEuPathDB" id="FungiDB:MFRU_019g01120"/>
<protein>
    <submittedName>
        <fullName evidence="2">Uncharacterized protein</fullName>
    </submittedName>
</protein>
<evidence type="ECO:0000313" key="2">
    <source>
        <dbReference type="EMBL" id="KAA8566238.1"/>
    </source>
</evidence>
<evidence type="ECO:0000313" key="3">
    <source>
        <dbReference type="Proteomes" id="UP000322873"/>
    </source>
</evidence>
<feature type="compositionally biased region" description="Acidic residues" evidence="1">
    <location>
        <begin position="234"/>
        <end position="246"/>
    </location>
</feature>
<sequence>MENINHDADVDSGRSHIRPFGLEESQWYEAISAEYNGEYITGHIVDRQYPLHYTDFLTAMYSIGTECSFLVENIFDSRARLLQHWISGNRKGSGIWDSRLNTGDFLVIEIAFKKSDRENNLSHLFSEILNKVKNKVRWIFVSPGRIIVDGVPRMLSGKSTYLLMNEDERSTAIAFWRAKGFRRIGLSHWFCYAIADNDPSRNLSARDDYYNSDDEIEERWAATSTPTDSTKLENDEDGGFDEDDENNAVGSEQPVGLEQSPALSDTPSSEKSEIDMRELDNITININTQEPVNTNSKIHKKSNNIDIKMHAEQVNNIKIKIKTKKTSTQRTSGHQEESEEQNLSNEDETIFMMEDL</sequence>
<name>A0A5M9J9E1_MONFR</name>
<dbReference type="AlphaFoldDB" id="A0A5M9J9E1"/>
<reference evidence="2 3" key="1">
    <citation type="submission" date="2019-06" db="EMBL/GenBank/DDBJ databases">
        <title>Genome Sequence of the Brown Rot Fungal Pathogen Monilinia fructicola.</title>
        <authorList>
            <person name="De Miccolis Angelini R.M."/>
            <person name="Landi L."/>
            <person name="Abate D."/>
            <person name="Pollastro S."/>
            <person name="Romanazzi G."/>
            <person name="Faretra F."/>
        </authorList>
    </citation>
    <scope>NUCLEOTIDE SEQUENCE [LARGE SCALE GENOMIC DNA]</scope>
    <source>
        <strain evidence="2 3">Mfrc123</strain>
    </source>
</reference>
<feature type="region of interest" description="Disordered" evidence="1">
    <location>
        <begin position="324"/>
        <end position="344"/>
    </location>
</feature>
<comment type="caution">
    <text evidence="2">The sequence shown here is derived from an EMBL/GenBank/DDBJ whole genome shotgun (WGS) entry which is preliminary data.</text>
</comment>
<dbReference type="Proteomes" id="UP000322873">
    <property type="component" value="Unassembled WGS sequence"/>
</dbReference>